<dbReference type="InterPro" id="IPR001173">
    <property type="entry name" value="Glyco_trans_2-like"/>
</dbReference>
<keyword evidence="1" id="KW-0328">Glycosyltransferase</keyword>
<evidence type="ECO:0000313" key="4">
    <source>
        <dbReference type="EMBL" id="GFO84057.1"/>
    </source>
</evidence>
<keyword evidence="5" id="KW-1185">Reference proteome</keyword>
<evidence type="ECO:0000313" key="5">
    <source>
        <dbReference type="Proteomes" id="UP000613208"/>
    </source>
</evidence>
<accession>A0A916Q468</accession>
<reference evidence="4" key="1">
    <citation type="submission" date="2020-06" db="EMBL/GenBank/DDBJ databases">
        <title>Characterization of fructooligosaccharide metabolism and fructooligosaccharide-degrading enzymes in human commensal butyrate producers.</title>
        <authorList>
            <person name="Tanno H."/>
            <person name="Fujii T."/>
            <person name="Hirano K."/>
            <person name="Maeno S."/>
            <person name="Tonozuka T."/>
            <person name="Sakamoto M."/>
            <person name="Ohkuma M."/>
            <person name="Tochio T."/>
            <person name="Endo A."/>
        </authorList>
    </citation>
    <scope>NUCLEOTIDE SEQUENCE</scope>
    <source>
        <strain evidence="4">JCM 17466</strain>
    </source>
</reference>
<dbReference type="Gene3D" id="3.90.550.10">
    <property type="entry name" value="Spore Coat Polysaccharide Biosynthesis Protein SpsA, Chain A"/>
    <property type="match status" value="1"/>
</dbReference>
<dbReference type="InterPro" id="IPR029044">
    <property type="entry name" value="Nucleotide-diphossugar_trans"/>
</dbReference>
<evidence type="ECO:0000256" key="1">
    <source>
        <dbReference type="ARBA" id="ARBA00022676"/>
    </source>
</evidence>
<organism evidence="4 5">
    <name type="scientific">Anaerostipes butyraticus</name>
    <dbReference type="NCBI Taxonomy" id="645466"/>
    <lineage>
        <taxon>Bacteria</taxon>
        <taxon>Bacillati</taxon>
        <taxon>Bacillota</taxon>
        <taxon>Clostridia</taxon>
        <taxon>Lachnospirales</taxon>
        <taxon>Lachnospiraceae</taxon>
        <taxon>Anaerostipes</taxon>
    </lineage>
</organism>
<dbReference type="GO" id="GO:0016757">
    <property type="term" value="F:glycosyltransferase activity"/>
    <property type="evidence" value="ECO:0007669"/>
    <property type="project" value="UniProtKB-KW"/>
</dbReference>
<keyword evidence="2" id="KW-0808">Transferase</keyword>
<dbReference type="PANTHER" id="PTHR22916:SF51">
    <property type="entry name" value="GLYCOSYLTRANSFERASE EPSH-RELATED"/>
    <property type="match status" value="1"/>
</dbReference>
<evidence type="ECO:0000256" key="2">
    <source>
        <dbReference type="ARBA" id="ARBA00022679"/>
    </source>
</evidence>
<dbReference type="EMBL" id="BLYI01000006">
    <property type="protein sequence ID" value="GFO84057.1"/>
    <property type="molecule type" value="Genomic_DNA"/>
</dbReference>
<dbReference type="PANTHER" id="PTHR22916">
    <property type="entry name" value="GLYCOSYLTRANSFERASE"/>
    <property type="match status" value="1"/>
</dbReference>
<comment type="caution">
    <text evidence="4">The sequence shown here is derived from an EMBL/GenBank/DDBJ whole genome shotgun (WGS) entry which is preliminary data.</text>
</comment>
<protein>
    <recommendedName>
        <fullName evidence="3">Glycosyltransferase 2-like domain-containing protein</fullName>
    </recommendedName>
</protein>
<dbReference type="CDD" id="cd00761">
    <property type="entry name" value="Glyco_tranf_GTA_type"/>
    <property type="match status" value="1"/>
</dbReference>
<evidence type="ECO:0000259" key="3">
    <source>
        <dbReference type="Pfam" id="PF00535"/>
    </source>
</evidence>
<name>A0A916Q468_9FIRM</name>
<sequence>MQGCSTKRIKISVIVPVYKVEKYIDRCVKSLLQQSLKEIQIILVDDGSPDRCGDICDRYAEKDQRIKVVHKENAGLGFARNTGMEYADGEYIAFVDSDDYISADMLERLYRFASEENLDAVFCGFTVVTRDNKHMDRQEVCKITYFNNRKEREKYLLGMIGAEPEYPKDARFTMSVWRGIYKKEVIDAGQCMFPSERKVVSEDIIFHIQFLHYAERIAVLPECYYYYCENQSSLTHTYRADRFEKVLNLIALIDQMMKEYGFQDPENMSKDRLLLARSRSAIRQICYHQYMLGKKKADKEIYKIMTSPQLRRCIGEYRCAKLPFVQKCFFYAVKWKSVKGSKLLIRINDIRKRKGRLVSRHLRK</sequence>
<gene>
    <name evidence="4" type="ORF">ANBU17_04040</name>
</gene>
<feature type="domain" description="Glycosyltransferase 2-like" evidence="3">
    <location>
        <begin position="12"/>
        <end position="151"/>
    </location>
</feature>
<dbReference type="SUPFAM" id="SSF53448">
    <property type="entry name" value="Nucleotide-diphospho-sugar transferases"/>
    <property type="match status" value="1"/>
</dbReference>
<dbReference type="Pfam" id="PF00535">
    <property type="entry name" value="Glycos_transf_2"/>
    <property type="match status" value="1"/>
</dbReference>
<dbReference type="AlphaFoldDB" id="A0A916Q468"/>
<dbReference type="RefSeq" id="WP_201309797.1">
    <property type="nucleotide sequence ID" value="NZ_BLYI01000006.1"/>
</dbReference>
<proteinExistence type="predicted"/>
<dbReference type="Proteomes" id="UP000613208">
    <property type="component" value="Unassembled WGS sequence"/>
</dbReference>